<evidence type="ECO:0000313" key="5">
    <source>
        <dbReference type="Proteomes" id="UP001157167"/>
    </source>
</evidence>
<dbReference type="Proteomes" id="UP001157167">
    <property type="component" value="Unassembled WGS sequence"/>
</dbReference>
<keyword evidence="5" id="KW-1185">Reference proteome</keyword>
<accession>A0ABQ6FC93</accession>
<dbReference type="RefSeq" id="WP_284188173.1">
    <property type="nucleotide sequence ID" value="NZ_BSPX01000034.1"/>
</dbReference>
<feature type="domain" description="Flavin reductase like" evidence="3">
    <location>
        <begin position="26"/>
        <end position="169"/>
    </location>
</feature>
<organism evidence="4 5">
    <name type="scientific">Zoogloea oryzae</name>
    <dbReference type="NCBI Taxonomy" id="310767"/>
    <lineage>
        <taxon>Bacteria</taxon>
        <taxon>Pseudomonadati</taxon>
        <taxon>Pseudomonadota</taxon>
        <taxon>Betaproteobacteria</taxon>
        <taxon>Rhodocyclales</taxon>
        <taxon>Zoogloeaceae</taxon>
        <taxon>Zoogloea</taxon>
    </lineage>
</organism>
<evidence type="ECO:0000313" key="4">
    <source>
        <dbReference type="EMBL" id="GLT22899.1"/>
    </source>
</evidence>
<comment type="similarity">
    <text evidence="1">Belongs to the non-flavoprotein flavin reductase family.</text>
</comment>
<protein>
    <recommendedName>
        <fullName evidence="3">Flavin reductase like domain-containing protein</fullName>
    </recommendedName>
</protein>
<sequence length="179" mass="18534">MQPDTHAARWAGDGPSGDPQALRKALGSFATGVTVVTTVAPDGSPVGLTASSFNSVSMDPPLILWSLSNRSPSLAAFTEGSHFAVNVLTDEQVDLCHRFGRPVADKFAGLTVTPGAGGAPLLPGAAAQFECALEAVYPGGDHQILLGRVLRFRWSERTPLLFCRGKLGAAVPSEPALAG</sequence>
<keyword evidence="2" id="KW-0560">Oxidoreductase</keyword>
<dbReference type="PANTHER" id="PTHR30466:SF11">
    <property type="entry name" value="FLAVIN-DEPENDENT MONOOXYGENASE, REDUCTASE SUBUNIT HSAB"/>
    <property type="match status" value="1"/>
</dbReference>
<reference evidence="5" key="1">
    <citation type="journal article" date="2019" name="Int. J. Syst. Evol. Microbiol.">
        <title>The Global Catalogue of Microorganisms (GCM) 10K type strain sequencing project: providing services to taxonomists for standard genome sequencing and annotation.</title>
        <authorList>
            <consortium name="The Broad Institute Genomics Platform"/>
            <consortium name="The Broad Institute Genome Sequencing Center for Infectious Disease"/>
            <person name="Wu L."/>
            <person name="Ma J."/>
        </authorList>
    </citation>
    <scope>NUCLEOTIDE SEQUENCE [LARGE SCALE GENOMIC DNA]</scope>
    <source>
        <strain evidence="5">NBRC 102407</strain>
    </source>
</reference>
<dbReference type="SMART" id="SM00903">
    <property type="entry name" value="Flavin_Reduct"/>
    <property type="match status" value="1"/>
</dbReference>
<proteinExistence type="inferred from homology"/>
<dbReference type="InterPro" id="IPR012349">
    <property type="entry name" value="Split_barrel_FMN-bd"/>
</dbReference>
<evidence type="ECO:0000256" key="2">
    <source>
        <dbReference type="ARBA" id="ARBA00023002"/>
    </source>
</evidence>
<dbReference type="InterPro" id="IPR050268">
    <property type="entry name" value="NADH-dep_flavin_reductase"/>
</dbReference>
<dbReference type="PANTHER" id="PTHR30466">
    <property type="entry name" value="FLAVIN REDUCTASE"/>
    <property type="match status" value="1"/>
</dbReference>
<dbReference type="InterPro" id="IPR002563">
    <property type="entry name" value="Flavin_Rdtase-like_dom"/>
</dbReference>
<evidence type="ECO:0000259" key="3">
    <source>
        <dbReference type="SMART" id="SM00903"/>
    </source>
</evidence>
<dbReference type="EMBL" id="BSPX01000034">
    <property type="protein sequence ID" value="GLT22899.1"/>
    <property type="molecule type" value="Genomic_DNA"/>
</dbReference>
<dbReference type="Gene3D" id="2.30.110.10">
    <property type="entry name" value="Electron Transport, Fmn-binding Protein, Chain A"/>
    <property type="match status" value="1"/>
</dbReference>
<evidence type="ECO:0000256" key="1">
    <source>
        <dbReference type="ARBA" id="ARBA00008898"/>
    </source>
</evidence>
<gene>
    <name evidence="4" type="ORF">GCM10007933_23600</name>
</gene>
<comment type="caution">
    <text evidence="4">The sequence shown here is derived from an EMBL/GenBank/DDBJ whole genome shotgun (WGS) entry which is preliminary data.</text>
</comment>
<dbReference type="SUPFAM" id="SSF50475">
    <property type="entry name" value="FMN-binding split barrel"/>
    <property type="match status" value="1"/>
</dbReference>
<dbReference type="Pfam" id="PF01613">
    <property type="entry name" value="Flavin_Reduct"/>
    <property type="match status" value="1"/>
</dbReference>
<name>A0ABQ6FC93_9RHOO</name>